<dbReference type="OrthoDB" id="9771584at2"/>
<dbReference type="RefSeq" id="WP_070151451.1">
    <property type="nucleotide sequence ID" value="NZ_CP073910.1"/>
</dbReference>
<dbReference type="GO" id="GO:0005975">
    <property type="term" value="P:carbohydrate metabolic process"/>
    <property type="evidence" value="ECO:0007669"/>
    <property type="project" value="InterPro"/>
</dbReference>
<organism evidence="1 2">
    <name type="scientific">Sphingobium phenoxybenzoativorans</name>
    <dbReference type="NCBI Taxonomy" id="1592790"/>
    <lineage>
        <taxon>Bacteria</taxon>
        <taxon>Pseudomonadati</taxon>
        <taxon>Pseudomonadota</taxon>
        <taxon>Alphaproteobacteria</taxon>
        <taxon>Sphingomonadales</taxon>
        <taxon>Sphingomonadaceae</taxon>
        <taxon>Sphingobium</taxon>
    </lineage>
</organism>
<reference evidence="1" key="1">
    <citation type="submission" date="2021-04" db="EMBL/GenBank/DDBJ databases">
        <title>Isolation of p-tert-butylphenol degrading bacteria Sphingobium phenoxybenzoativorans Tas13 from active sludge.</title>
        <authorList>
            <person name="Li Y."/>
        </authorList>
    </citation>
    <scope>NUCLEOTIDE SEQUENCE</scope>
    <source>
        <strain evidence="1">Tas13</strain>
    </source>
</reference>
<evidence type="ECO:0000313" key="2">
    <source>
        <dbReference type="Proteomes" id="UP000681425"/>
    </source>
</evidence>
<dbReference type="Proteomes" id="UP000681425">
    <property type="component" value="Chromosome"/>
</dbReference>
<accession>A0A975KAH9</accession>
<proteinExistence type="predicted"/>
<sequence>MHSHIPDGNLLHPPAAEDIIELDRTFGTRFLLFVDTEEEFDWDAPFSRTAHTVTALKGLEQGQAYFAAAGVKPIYVTDYPMLDNEAVVAMMSEWVSDGSADIGAHLHPWVNPPFVEDVNRANSYAGFLPEDVERAKLQALRDRIHIAFGQAPIAYRAGRYGAGPNTARLLEEMGFRLDTSVRSRFDYSADHGPDFYGMPLGPFWAGPERNLIELPLSTAFTGLLRGSGQSLYWAAHAMGPMRAALARARLLSRVPLTPEGVPARDACEAIDALLETGTRVINLSFHSPTLEPGHTPYVRDAAELSAFYQWWEIVLEHLDQRGVRPATLARFLAAVPPRAQIGDQAACQAA</sequence>
<dbReference type="SUPFAM" id="SSF88713">
    <property type="entry name" value="Glycoside hydrolase/deacetylase"/>
    <property type="match status" value="1"/>
</dbReference>
<name>A0A975KAH9_9SPHN</name>
<dbReference type="EMBL" id="CP073910">
    <property type="protein sequence ID" value="QUT07800.1"/>
    <property type="molecule type" value="Genomic_DNA"/>
</dbReference>
<dbReference type="InterPro" id="IPR011330">
    <property type="entry name" value="Glyco_hydro/deAcase_b/a-brl"/>
</dbReference>
<dbReference type="CDD" id="cd10935">
    <property type="entry name" value="CE4_WalW"/>
    <property type="match status" value="1"/>
</dbReference>
<dbReference type="KEGG" id="spph:KFK14_10685"/>
<evidence type="ECO:0000313" key="1">
    <source>
        <dbReference type="EMBL" id="QUT07800.1"/>
    </source>
</evidence>
<protein>
    <submittedName>
        <fullName evidence="1">Polysaccharide deacetylase family protein</fullName>
    </submittedName>
</protein>
<dbReference type="Gene3D" id="3.20.20.370">
    <property type="entry name" value="Glycoside hydrolase/deacetylase"/>
    <property type="match status" value="1"/>
</dbReference>
<dbReference type="AlphaFoldDB" id="A0A975KAH9"/>
<keyword evidence="2" id="KW-1185">Reference proteome</keyword>
<gene>
    <name evidence="1" type="ORF">KFK14_10685</name>
</gene>